<protein>
    <recommendedName>
        <fullName evidence="4">Pentatricopeptide repeat-containing protein</fullName>
    </recommendedName>
</protein>
<dbReference type="InterPro" id="IPR046849">
    <property type="entry name" value="E2_motif"/>
</dbReference>
<accession>A0AAP0RYD6</accession>
<dbReference type="PANTHER" id="PTHR47926">
    <property type="entry name" value="PENTATRICOPEPTIDE REPEAT-CONTAINING PROTEIN"/>
    <property type="match status" value="1"/>
</dbReference>
<keyword evidence="1" id="KW-0677">Repeat</keyword>
<evidence type="ECO:0000313" key="2">
    <source>
        <dbReference type="EMBL" id="KAK9283787.1"/>
    </source>
</evidence>
<evidence type="ECO:0000313" key="3">
    <source>
        <dbReference type="Proteomes" id="UP001415857"/>
    </source>
</evidence>
<dbReference type="Pfam" id="PF20431">
    <property type="entry name" value="E_motif"/>
    <property type="match status" value="1"/>
</dbReference>
<dbReference type="Pfam" id="PF01535">
    <property type="entry name" value="PPR"/>
    <property type="match status" value="1"/>
</dbReference>
<organism evidence="2 3">
    <name type="scientific">Liquidambar formosana</name>
    <name type="common">Formosan gum</name>
    <dbReference type="NCBI Taxonomy" id="63359"/>
    <lineage>
        <taxon>Eukaryota</taxon>
        <taxon>Viridiplantae</taxon>
        <taxon>Streptophyta</taxon>
        <taxon>Embryophyta</taxon>
        <taxon>Tracheophyta</taxon>
        <taxon>Spermatophyta</taxon>
        <taxon>Magnoliopsida</taxon>
        <taxon>eudicotyledons</taxon>
        <taxon>Gunneridae</taxon>
        <taxon>Pentapetalae</taxon>
        <taxon>Saxifragales</taxon>
        <taxon>Altingiaceae</taxon>
        <taxon>Liquidambar</taxon>
    </lineage>
</organism>
<dbReference type="Pfam" id="PF20430">
    <property type="entry name" value="Eplus_motif"/>
    <property type="match status" value="1"/>
</dbReference>
<dbReference type="FunFam" id="1.25.40.10:FF:000366">
    <property type="entry name" value="Pentatricopeptide (PPR) repeat-containing protein"/>
    <property type="match status" value="1"/>
</dbReference>
<reference evidence="2 3" key="1">
    <citation type="journal article" date="2024" name="Plant J.">
        <title>Genome sequences and population genomics reveal climatic adaptation and genomic divergence between two closely related sweetgum species.</title>
        <authorList>
            <person name="Xu W.Q."/>
            <person name="Ren C.Q."/>
            <person name="Zhang X.Y."/>
            <person name="Comes H.P."/>
            <person name="Liu X.H."/>
            <person name="Li Y.G."/>
            <person name="Kettle C.J."/>
            <person name="Jalonen R."/>
            <person name="Gaisberger H."/>
            <person name="Ma Y.Z."/>
            <person name="Qiu Y.X."/>
        </authorList>
    </citation>
    <scope>NUCLEOTIDE SEQUENCE [LARGE SCALE GENOMIC DNA]</scope>
    <source>
        <strain evidence="2">Hangzhou</strain>
    </source>
</reference>
<dbReference type="InterPro" id="IPR002885">
    <property type="entry name" value="PPR_rpt"/>
</dbReference>
<gene>
    <name evidence="2" type="ORF">L1049_012039</name>
</gene>
<keyword evidence="3" id="KW-1185">Reference proteome</keyword>
<dbReference type="InterPro" id="IPR011990">
    <property type="entry name" value="TPR-like_helical_dom_sf"/>
</dbReference>
<comment type="caution">
    <text evidence="2">The sequence shown here is derived from an EMBL/GenBank/DDBJ whole genome shotgun (WGS) entry which is preliminary data.</text>
</comment>
<dbReference type="GO" id="GO:0003723">
    <property type="term" value="F:RNA binding"/>
    <property type="evidence" value="ECO:0007669"/>
    <property type="project" value="InterPro"/>
</dbReference>
<dbReference type="Proteomes" id="UP001415857">
    <property type="component" value="Unassembled WGS sequence"/>
</dbReference>
<dbReference type="InterPro" id="IPR046848">
    <property type="entry name" value="E_motif"/>
</dbReference>
<dbReference type="InterPro" id="IPR046960">
    <property type="entry name" value="PPR_At4g14850-like_plant"/>
</dbReference>
<evidence type="ECO:0000256" key="1">
    <source>
        <dbReference type="ARBA" id="ARBA00022737"/>
    </source>
</evidence>
<dbReference type="Gene3D" id="1.25.40.10">
    <property type="entry name" value="Tetratricopeptide repeat domain"/>
    <property type="match status" value="1"/>
</dbReference>
<evidence type="ECO:0008006" key="4">
    <source>
        <dbReference type="Google" id="ProtNLM"/>
    </source>
</evidence>
<dbReference type="SUPFAM" id="SSF48452">
    <property type="entry name" value="TPR-like"/>
    <property type="match status" value="1"/>
</dbReference>
<name>A0AAP0RYD6_LIQFO</name>
<dbReference type="PANTHER" id="PTHR47926:SF518">
    <property type="entry name" value="(WILD MALAYSIAN BANANA) HYPOTHETICAL PROTEIN"/>
    <property type="match status" value="1"/>
</dbReference>
<dbReference type="EMBL" id="JBBPBK010000006">
    <property type="protein sequence ID" value="KAK9283787.1"/>
    <property type="molecule type" value="Genomic_DNA"/>
</dbReference>
<proteinExistence type="predicted"/>
<dbReference type="AlphaFoldDB" id="A0AAP0RYD6"/>
<dbReference type="GO" id="GO:0009451">
    <property type="term" value="P:RNA modification"/>
    <property type="evidence" value="ECO:0007669"/>
    <property type="project" value="InterPro"/>
</dbReference>
<sequence>MSQNYGITPGLEHYAAVADLLGRAGKVVEAYEFISSMHMGPTGSVWSTLLAACRVHKNIELAEKVAEKIFRIDPENIGAHILLSNVYSAARRWKDASKLRISMRAKGMRKKPACSWIEVKNKVHAFVAGDKSHPYYDRINEALKVLLEQME</sequence>